<dbReference type="Proteomes" id="UP001549031">
    <property type="component" value="Unassembled WGS sequence"/>
</dbReference>
<accession>A0ABV2H7M7</accession>
<organism evidence="1 2">
    <name type="scientific">Pseudorhizobium tarimense</name>
    <dbReference type="NCBI Taxonomy" id="1079109"/>
    <lineage>
        <taxon>Bacteria</taxon>
        <taxon>Pseudomonadati</taxon>
        <taxon>Pseudomonadota</taxon>
        <taxon>Alphaproteobacteria</taxon>
        <taxon>Hyphomicrobiales</taxon>
        <taxon>Rhizobiaceae</taxon>
        <taxon>Rhizobium/Agrobacterium group</taxon>
        <taxon>Pseudorhizobium</taxon>
    </lineage>
</organism>
<protein>
    <submittedName>
        <fullName evidence="1">Uncharacterized protein</fullName>
    </submittedName>
</protein>
<keyword evidence="2" id="KW-1185">Reference proteome</keyword>
<comment type="caution">
    <text evidence="1">The sequence shown here is derived from an EMBL/GenBank/DDBJ whole genome shotgun (WGS) entry which is preliminary data.</text>
</comment>
<evidence type="ECO:0000313" key="2">
    <source>
        <dbReference type="Proteomes" id="UP001549031"/>
    </source>
</evidence>
<sequence length="35" mass="4047">MSFGRRLAWLRNPFYIRPETLLRPTPLELGCAASI</sequence>
<gene>
    <name evidence="1" type="ORF">ABID21_002663</name>
</gene>
<name>A0ABV2H7M7_9HYPH</name>
<evidence type="ECO:0000313" key="1">
    <source>
        <dbReference type="EMBL" id="MET3586545.1"/>
    </source>
</evidence>
<proteinExistence type="predicted"/>
<reference evidence="1 2" key="1">
    <citation type="submission" date="2024-06" db="EMBL/GenBank/DDBJ databases">
        <title>Genomic Encyclopedia of Type Strains, Phase IV (KMG-IV): sequencing the most valuable type-strain genomes for metagenomic binning, comparative biology and taxonomic classification.</title>
        <authorList>
            <person name="Goeker M."/>
        </authorList>
    </citation>
    <scope>NUCLEOTIDE SEQUENCE [LARGE SCALE GENOMIC DNA]</scope>
    <source>
        <strain evidence="1 2">DSM 105042</strain>
    </source>
</reference>
<dbReference type="EMBL" id="JBEPLJ010000009">
    <property type="protein sequence ID" value="MET3586545.1"/>
    <property type="molecule type" value="Genomic_DNA"/>
</dbReference>